<dbReference type="InParanoid" id="F2UT60"/>
<keyword evidence="2" id="KW-0732">Signal</keyword>
<feature type="signal peptide" evidence="2">
    <location>
        <begin position="1"/>
        <end position="18"/>
    </location>
</feature>
<feature type="chain" id="PRO_5003288813" evidence="2">
    <location>
        <begin position="19"/>
        <end position="670"/>
    </location>
</feature>
<name>F2UT60_SALR5</name>
<organism evidence="4">
    <name type="scientific">Salpingoeca rosetta (strain ATCC 50818 / BSB-021)</name>
    <dbReference type="NCBI Taxonomy" id="946362"/>
    <lineage>
        <taxon>Eukaryota</taxon>
        <taxon>Choanoflagellata</taxon>
        <taxon>Craspedida</taxon>
        <taxon>Salpingoecidae</taxon>
        <taxon>Salpingoeca</taxon>
    </lineage>
</organism>
<sequence>MHSARALAIAIRVGGVVASNSLIYGIPPFDATPTTSVLIISPSTTATAMTAVTATVTAAVDDTTTINSLQAADTTTLDELLHGGCKWISGVAVDKDLFLRRHSMQLAIHPHRRCSRNEFHHRDGLDVSMPLFSMVTFIHTGAVTRFAHTHTGNTSSSTDALSSLLILMPCATTSPSCTTTGTLCWCARAGGLANSAWAVRGKRKSSTSTHTQSWRWRPSLGSSSWLRVPSPSLSSITTRCPTRACWTGRRSASAFPEHRLLELPRILRSIPVEVVEMMQRRVVFVFEEFFKSLSTQVHTGEGSARINLFSGDNASQMYVCVCVCHPSPSTSHHCCGGMNRRALPCDDHPATLVRLRKQQHQLTPQHKASKQAMSNVIAARLSLSFSPSLAAITTTTTAATNTPSTADAAAAAPPPPLAAEHISQPTNQPTKPSPAAAAGGSWLFAAGNRWRQHKLHFPQAAAAAGEGEKKREKERRWDCRGYLPRVPAALASHTLPLLCSCSVPMCLSEGERLCEDRWRMMMGGAHMMEWEEQLWARTSMVMVGTSNHSDAVIFAVTATTTIAIDRTAAITLRSTPAPIWREADIAHVTRSDEEMSIVGEAHEAVEPTTMTMTSAEAAATEAADVWLQLDERALCILSISSSSSPSLVTNSSGCDHGVELLRRDRDSGQH</sequence>
<proteinExistence type="predicted"/>
<accession>F2UT60</accession>
<evidence type="ECO:0000313" key="3">
    <source>
        <dbReference type="EMBL" id="EGD81319.1"/>
    </source>
</evidence>
<protein>
    <submittedName>
        <fullName evidence="3">Uncharacterized protein</fullName>
    </submittedName>
</protein>
<keyword evidence="4" id="KW-1185">Reference proteome</keyword>
<evidence type="ECO:0000313" key="4">
    <source>
        <dbReference type="Proteomes" id="UP000007799"/>
    </source>
</evidence>
<feature type="compositionally biased region" description="Low complexity" evidence="1">
    <location>
        <begin position="400"/>
        <end position="411"/>
    </location>
</feature>
<dbReference type="AlphaFoldDB" id="F2UT60"/>
<feature type="region of interest" description="Disordered" evidence="1">
    <location>
        <begin position="400"/>
        <end position="438"/>
    </location>
</feature>
<feature type="non-terminal residue" evidence="3">
    <location>
        <position position="670"/>
    </location>
</feature>
<evidence type="ECO:0000256" key="1">
    <source>
        <dbReference type="SAM" id="MobiDB-lite"/>
    </source>
</evidence>
<gene>
    <name evidence="3" type="ORF">PTSG_13175</name>
</gene>
<reference evidence="3" key="1">
    <citation type="submission" date="2009-08" db="EMBL/GenBank/DDBJ databases">
        <title>Annotation of Salpingoeca rosetta.</title>
        <authorList>
            <consortium name="The Broad Institute Genome Sequencing Platform"/>
            <person name="Russ C."/>
            <person name="Cuomo C."/>
            <person name="Burger G."/>
            <person name="Gray M.W."/>
            <person name="Holland P.W.H."/>
            <person name="King N."/>
            <person name="Lang F.B.F."/>
            <person name="Roger A.J."/>
            <person name="Ruiz-Trillo I."/>
            <person name="Young S.K."/>
            <person name="Zeng Q."/>
            <person name="Gargeya S."/>
            <person name="Alvarado L."/>
            <person name="Berlin A."/>
            <person name="Chapman S.B."/>
            <person name="Chen Z."/>
            <person name="Freedman E."/>
            <person name="Gellesch M."/>
            <person name="Goldberg J."/>
            <person name="Griggs A."/>
            <person name="Gujja S."/>
            <person name="Heilman E."/>
            <person name="Heiman D."/>
            <person name="Howarth C."/>
            <person name="Mehta T."/>
            <person name="Neiman D."/>
            <person name="Pearson M."/>
            <person name="Roberts A."/>
            <person name="Saif S."/>
            <person name="Shea T."/>
            <person name="Shenoy N."/>
            <person name="Sisk P."/>
            <person name="Stolte C."/>
            <person name="Sykes S."/>
            <person name="White J."/>
            <person name="Yandava C."/>
            <person name="Haas B."/>
            <person name="Nusbaum C."/>
            <person name="Birren B."/>
        </authorList>
    </citation>
    <scope>NUCLEOTIDE SEQUENCE [LARGE SCALE GENOMIC DNA]</scope>
    <source>
        <strain evidence="3">ATCC 50818</strain>
    </source>
</reference>
<dbReference type="Proteomes" id="UP000007799">
    <property type="component" value="Unassembled WGS sequence"/>
</dbReference>
<evidence type="ECO:0000256" key="2">
    <source>
        <dbReference type="SAM" id="SignalP"/>
    </source>
</evidence>
<dbReference type="EMBL" id="GL832998">
    <property type="protein sequence ID" value="EGD81319.1"/>
    <property type="molecule type" value="Genomic_DNA"/>
</dbReference>